<evidence type="ECO:0000313" key="2">
    <source>
        <dbReference type="Proteomes" id="UP001469553"/>
    </source>
</evidence>
<name>A0ABV0Z2F3_9TELE</name>
<sequence length="102" mass="11234">MFLNLQPDGDWIILEGISSRWWTVLTSLTGSVSHVQAGCTLRTSRLCFPAENSCVAAHNVDDGDACCASGPLQRTSQGLKITCLPDRWLRLLLQFGAELRQD</sequence>
<organism evidence="1 2">
    <name type="scientific">Ameca splendens</name>
    <dbReference type="NCBI Taxonomy" id="208324"/>
    <lineage>
        <taxon>Eukaryota</taxon>
        <taxon>Metazoa</taxon>
        <taxon>Chordata</taxon>
        <taxon>Craniata</taxon>
        <taxon>Vertebrata</taxon>
        <taxon>Euteleostomi</taxon>
        <taxon>Actinopterygii</taxon>
        <taxon>Neopterygii</taxon>
        <taxon>Teleostei</taxon>
        <taxon>Neoteleostei</taxon>
        <taxon>Acanthomorphata</taxon>
        <taxon>Ovalentaria</taxon>
        <taxon>Atherinomorphae</taxon>
        <taxon>Cyprinodontiformes</taxon>
        <taxon>Goodeidae</taxon>
        <taxon>Ameca</taxon>
    </lineage>
</organism>
<gene>
    <name evidence="1" type="ORF">AMECASPLE_024803</name>
</gene>
<accession>A0ABV0Z2F3</accession>
<evidence type="ECO:0000313" key="1">
    <source>
        <dbReference type="EMBL" id="MEQ2300373.1"/>
    </source>
</evidence>
<keyword evidence="2" id="KW-1185">Reference proteome</keyword>
<dbReference type="Proteomes" id="UP001469553">
    <property type="component" value="Unassembled WGS sequence"/>
</dbReference>
<reference evidence="1 2" key="1">
    <citation type="submission" date="2021-06" db="EMBL/GenBank/DDBJ databases">
        <authorList>
            <person name="Palmer J.M."/>
        </authorList>
    </citation>
    <scope>NUCLEOTIDE SEQUENCE [LARGE SCALE GENOMIC DNA]</scope>
    <source>
        <strain evidence="1 2">AS_MEX2019</strain>
        <tissue evidence="1">Muscle</tissue>
    </source>
</reference>
<protein>
    <submittedName>
        <fullName evidence="1">Uncharacterized protein</fullName>
    </submittedName>
</protein>
<comment type="caution">
    <text evidence="1">The sequence shown here is derived from an EMBL/GenBank/DDBJ whole genome shotgun (WGS) entry which is preliminary data.</text>
</comment>
<proteinExistence type="predicted"/>
<dbReference type="EMBL" id="JAHRIP010049417">
    <property type="protein sequence ID" value="MEQ2300373.1"/>
    <property type="molecule type" value="Genomic_DNA"/>
</dbReference>